<evidence type="ECO:0000313" key="3">
    <source>
        <dbReference type="Proteomes" id="UP000326950"/>
    </source>
</evidence>
<protein>
    <submittedName>
        <fullName evidence="2">Uncharacterized protein</fullName>
    </submittedName>
</protein>
<keyword evidence="1" id="KW-1133">Transmembrane helix</keyword>
<keyword evidence="1" id="KW-0812">Transmembrane</keyword>
<keyword evidence="3" id="KW-1185">Reference proteome</keyword>
<proteinExistence type="predicted"/>
<feature type="transmembrane region" description="Helical" evidence="1">
    <location>
        <begin position="26"/>
        <end position="45"/>
    </location>
</feature>
<evidence type="ECO:0000256" key="1">
    <source>
        <dbReference type="SAM" id="Phobius"/>
    </source>
</evidence>
<keyword evidence="1" id="KW-0472">Membrane</keyword>
<accession>A0A5N6V3A1</accession>
<sequence length="131" mass="14410">MPTNGTSNQVAPSIFIPSRRRQHRSFFVWSSFLLAAFFPSHQIFLPSYPLPSSPPPLSTIVFALLSLLPFHSLSLESRWSFPYSAWSNSPPSCRISSPISGTTPGGSSCSVPTISNSVNFRGRCEHFCCTL</sequence>
<reference evidence="2 3" key="1">
    <citation type="submission" date="2019-04" db="EMBL/GenBank/DDBJ databases">
        <title>Friends and foes A comparative genomics study of 23 Aspergillus species from section Flavi.</title>
        <authorList>
            <consortium name="DOE Joint Genome Institute"/>
            <person name="Kjaerbolling I."/>
            <person name="Vesth T."/>
            <person name="Frisvad J.C."/>
            <person name="Nybo J.L."/>
            <person name="Theobald S."/>
            <person name="Kildgaard S."/>
            <person name="Isbrandt T."/>
            <person name="Kuo A."/>
            <person name="Sato A."/>
            <person name="Lyhne E.K."/>
            <person name="Kogle M.E."/>
            <person name="Wiebenga A."/>
            <person name="Kun R.S."/>
            <person name="Lubbers R.J."/>
            <person name="Makela M.R."/>
            <person name="Barry K."/>
            <person name="Chovatia M."/>
            <person name="Clum A."/>
            <person name="Daum C."/>
            <person name="Haridas S."/>
            <person name="He G."/>
            <person name="LaButti K."/>
            <person name="Lipzen A."/>
            <person name="Mondo S."/>
            <person name="Riley R."/>
            <person name="Salamov A."/>
            <person name="Simmons B.A."/>
            <person name="Magnuson J.K."/>
            <person name="Henrissat B."/>
            <person name="Mortensen U.H."/>
            <person name="Larsen T.O."/>
            <person name="Devries R.P."/>
            <person name="Grigoriev I.V."/>
            <person name="Machida M."/>
            <person name="Baker S.E."/>
            <person name="Andersen M.R."/>
        </authorList>
    </citation>
    <scope>NUCLEOTIDE SEQUENCE [LARGE SCALE GENOMIC DNA]</scope>
    <source>
        <strain evidence="2 3">CBS 117626</strain>
    </source>
</reference>
<gene>
    <name evidence="2" type="ORF">BDV40DRAFT_65968</name>
</gene>
<dbReference type="EMBL" id="ML738600">
    <property type="protein sequence ID" value="KAE8165462.1"/>
    <property type="molecule type" value="Genomic_DNA"/>
</dbReference>
<evidence type="ECO:0000313" key="2">
    <source>
        <dbReference type="EMBL" id="KAE8165462.1"/>
    </source>
</evidence>
<feature type="transmembrane region" description="Helical" evidence="1">
    <location>
        <begin position="57"/>
        <end position="75"/>
    </location>
</feature>
<dbReference type="AlphaFoldDB" id="A0A5N6V3A1"/>
<dbReference type="OrthoDB" id="3248909at2759"/>
<dbReference type="Proteomes" id="UP000326950">
    <property type="component" value="Unassembled WGS sequence"/>
</dbReference>
<name>A0A5N6V3A1_ASPTM</name>
<organism evidence="2 3">
    <name type="scientific">Aspergillus tamarii</name>
    <dbReference type="NCBI Taxonomy" id="41984"/>
    <lineage>
        <taxon>Eukaryota</taxon>
        <taxon>Fungi</taxon>
        <taxon>Dikarya</taxon>
        <taxon>Ascomycota</taxon>
        <taxon>Pezizomycotina</taxon>
        <taxon>Eurotiomycetes</taxon>
        <taxon>Eurotiomycetidae</taxon>
        <taxon>Eurotiales</taxon>
        <taxon>Aspergillaceae</taxon>
        <taxon>Aspergillus</taxon>
        <taxon>Aspergillus subgen. Circumdati</taxon>
    </lineage>
</organism>